<protein>
    <submittedName>
        <fullName evidence="1">10468_t:CDS:1</fullName>
    </submittedName>
</protein>
<accession>A0ACA9NUW8</accession>
<dbReference type="Proteomes" id="UP000789702">
    <property type="component" value="Unassembled WGS sequence"/>
</dbReference>
<dbReference type="EMBL" id="CAJVPU010020866">
    <property type="protein sequence ID" value="CAG8678645.1"/>
    <property type="molecule type" value="Genomic_DNA"/>
</dbReference>
<feature type="non-terminal residue" evidence="1">
    <location>
        <position position="1"/>
    </location>
</feature>
<evidence type="ECO:0000313" key="1">
    <source>
        <dbReference type="EMBL" id="CAG8678645.1"/>
    </source>
</evidence>
<sequence length="161" mass="18860">HFQQIFQNLEKSKIIKTKNDTKFFMATLNETLEIKCLPAGYHSSHLPLLDKCDKCKIPIRFNTGKTYNCGHSYHDSCYNSACYYCLEYYKKGITKQVNLFKKGLENNNDDNNIFDFLKNVDTDDDNEFDDETNESNEIEENNIDNLLQTTINTINQWTTIQ</sequence>
<evidence type="ECO:0000313" key="2">
    <source>
        <dbReference type="Proteomes" id="UP000789702"/>
    </source>
</evidence>
<name>A0ACA9NUW8_9GLOM</name>
<organism evidence="1 2">
    <name type="scientific">Dentiscutata heterogama</name>
    <dbReference type="NCBI Taxonomy" id="1316150"/>
    <lineage>
        <taxon>Eukaryota</taxon>
        <taxon>Fungi</taxon>
        <taxon>Fungi incertae sedis</taxon>
        <taxon>Mucoromycota</taxon>
        <taxon>Glomeromycotina</taxon>
        <taxon>Glomeromycetes</taxon>
        <taxon>Diversisporales</taxon>
        <taxon>Gigasporaceae</taxon>
        <taxon>Dentiscutata</taxon>
    </lineage>
</organism>
<reference evidence="1" key="1">
    <citation type="submission" date="2021-06" db="EMBL/GenBank/DDBJ databases">
        <authorList>
            <person name="Kallberg Y."/>
            <person name="Tangrot J."/>
            <person name="Rosling A."/>
        </authorList>
    </citation>
    <scope>NUCLEOTIDE SEQUENCE</scope>
    <source>
        <strain evidence="1">IL203A</strain>
    </source>
</reference>
<proteinExistence type="predicted"/>
<keyword evidence="2" id="KW-1185">Reference proteome</keyword>
<gene>
    <name evidence="1" type="ORF">DHETER_LOCUS10526</name>
</gene>
<comment type="caution">
    <text evidence="1">The sequence shown here is derived from an EMBL/GenBank/DDBJ whole genome shotgun (WGS) entry which is preliminary data.</text>
</comment>